<proteinExistence type="predicted"/>
<sequence length="193" mass="21330">MSTIKDFENAPVGATATHETMGLRVMKINDGGQYWITPRGGYLSDEEVASRDFALDPSAPVTASEALDLAWELAHEVKPGQVIPKGDRFLEFYDSGLKEYTAQCDIKIDPDLAPVFRTLDPLPDPEPDWLDAPAVLASHPLCADTEPIGLWIPGGEGMWEWPFQQGEFKAHWSELEDVTPLYPKEGHDAGCAY</sequence>
<dbReference type="Proteomes" id="UP001230145">
    <property type="component" value="Unassembled WGS sequence"/>
</dbReference>
<gene>
    <name evidence="1" type="ORF">J2S45_001695</name>
</gene>
<reference evidence="1 2" key="1">
    <citation type="submission" date="2023-07" db="EMBL/GenBank/DDBJ databases">
        <title>Sequencing the genomes of 1000 actinobacteria strains.</title>
        <authorList>
            <person name="Klenk H.-P."/>
        </authorList>
    </citation>
    <scope>NUCLEOTIDE SEQUENCE [LARGE SCALE GENOMIC DNA]</scope>
    <source>
        <strain evidence="1 2">DSM 19515</strain>
    </source>
</reference>
<evidence type="ECO:0000313" key="1">
    <source>
        <dbReference type="EMBL" id="MDP9833016.1"/>
    </source>
</evidence>
<dbReference type="EMBL" id="JAUSQL010000001">
    <property type="protein sequence ID" value="MDP9833016.1"/>
    <property type="molecule type" value="Genomic_DNA"/>
</dbReference>
<name>A0ABT9PJW4_9ACTO</name>
<comment type="caution">
    <text evidence="1">The sequence shown here is derived from an EMBL/GenBank/DDBJ whole genome shotgun (WGS) entry which is preliminary data.</text>
</comment>
<evidence type="ECO:0000313" key="2">
    <source>
        <dbReference type="Proteomes" id="UP001230145"/>
    </source>
</evidence>
<organism evidence="1 2">
    <name type="scientific">Trueperella abortisuis</name>
    <dbReference type="NCBI Taxonomy" id="445930"/>
    <lineage>
        <taxon>Bacteria</taxon>
        <taxon>Bacillati</taxon>
        <taxon>Actinomycetota</taxon>
        <taxon>Actinomycetes</taxon>
        <taxon>Actinomycetales</taxon>
        <taxon>Actinomycetaceae</taxon>
        <taxon>Trueperella</taxon>
    </lineage>
</organism>
<accession>A0ABT9PJW4</accession>
<evidence type="ECO:0008006" key="3">
    <source>
        <dbReference type="Google" id="ProtNLM"/>
    </source>
</evidence>
<protein>
    <recommendedName>
        <fullName evidence="3">DUF2185 domain-containing protein</fullName>
    </recommendedName>
</protein>
<keyword evidence="2" id="KW-1185">Reference proteome</keyword>
<dbReference type="RefSeq" id="WP_307635110.1">
    <property type="nucleotide sequence ID" value="NZ_JAUSQL010000001.1"/>
</dbReference>